<dbReference type="AlphaFoldDB" id="D2QZ26"/>
<evidence type="ECO:0000313" key="3">
    <source>
        <dbReference type="EMBL" id="ADB18218.1"/>
    </source>
</evidence>
<dbReference type="InterPro" id="IPR027417">
    <property type="entry name" value="P-loop_NTPase"/>
</dbReference>
<accession>D2QZ26</accession>
<dbReference type="Gene3D" id="3.40.50.300">
    <property type="entry name" value="P-loop containing nucleotide triphosphate hydrolases"/>
    <property type="match status" value="1"/>
</dbReference>
<dbReference type="Proteomes" id="UP000001887">
    <property type="component" value="Chromosome"/>
</dbReference>
<dbReference type="GO" id="GO:0005829">
    <property type="term" value="C:cytosol"/>
    <property type="evidence" value="ECO:0007669"/>
    <property type="project" value="TreeGrafter"/>
</dbReference>
<sequence length="270" mass="28982">MDQATQLRSLMLRAARQAADELATPPQTVVVAAGRAAAGCTTVALNLAYAFASQGLRTVLVDAHWGQGDIAPLCRIESSVGLADVLTLQKDIHEVLTLGPCGVQVVTCSAVTKTAFETRGVQKLLRQIRSLSRYADVVVVDAGTGRSELSTGLWQAADELLLVTTPDAVAVMDSYALVKSLVNRQAVTTRLSLVVNQSQSAEEAADVHRRIDQSCSRFLGLRLPMLGWLERSSEPLLLRSTSGNVANQIDGLVEVIHRRRDATQASRRAA</sequence>
<keyword evidence="4" id="KW-1185">Reference proteome</keyword>
<dbReference type="GO" id="GO:0051782">
    <property type="term" value="P:negative regulation of cell division"/>
    <property type="evidence" value="ECO:0007669"/>
    <property type="project" value="TreeGrafter"/>
</dbReference>
<keyword evidence="1" id="KW-0547">Nucleotide-binding</keyword>
<proteinExistence type="predicted"/>
<keyword evidence="2" id="KW-0067">ATP-binding</keyword>
<dbReference type="GO" id="GO:0005524">
    <property type="term" value="F:ATP binding"/>
    <property type="evidence" value="ECO:0007669"/>
    <property type="project" value="UniProtKB-KW"/>
</dbReference>
<organism evidence="3 4">
    <name type="scientific">Pirellula staleyi (strain ATCC 27377 / DSM 6068 / ICPB 4128)</name>
    <name type="common">Pirella staleyi</name>
    <dbReference type="NCBI Taxonomy" id="530564"/>
    <lineage>
        <taxon>Bacteria</taxon>
        <taxon>Pseudomonadati</taxon>
        <taxon>Planctomycetota</taxon>
        <taxon>Planctomycetia</taxon>
        <taxon>Pirellulales</taxon>
        <taxon>Pirellulaceae</taxon>
        <taxon>Pirellula</taxon>
    </lineage>
</organism>
<evidence type="ECO:0000256" key="2">
    <source>
        <dbReference type="ARBA" id="ARBA00022840"/>
    </source>
</evidence>
<dbReference type="InterPro" id="IPR050625">
    <property type="entry name" value="ParA/MinD_ATPase"/>
</dbReference>
<dbReference type="EMBL" id="CP001848">
    <property type="protein sequence ID" value="ADB18218.1"/>
    <property type="molecule type" value="Genomic_DNA"/>
</dbReference>
<dbReference type="PANTHER" id="PTHR43384">
    <property type="entry name" value="SEPTUM SITE-DETERMINING PROTEIN MIND HOMOLOG, CHLOROPLASTIC-RELATED"/>
    <property type="match status" value="1"/>
</dbReference>
<dbReference type="OrthoDB" id="9816297at2"/>
<dbReference type="KEGG" id="psl:Psta_3557"/>
<evidence type="ECO:0000256" key="1">
    <source>
        <dbReference type="ARBA" id="ARBA00022741"/>
    </source>
</evidence>
<dbReference type="InterPro" id="IPR033756">
    <property type="entry name" value="YlxH/NBP35"/>
</dbReference>
<dbReference type="STRING" id="530564.Psta_3557"/>
<dbReference type="GO" id="GO:0009898">
    <property type="term" value="C:cytoplasmic side of plasma membrane"/>
    <property type="evidence" value="ECO:0007669"/>
    <property type="project" value="TreeGrafter"/>
</dbReference>
<dbReference type="eggNOG" id="COG0455">
    <property type="taxonomic scope" value="Bacteria"/>
</dbReference>
<name>D2QZ26_PIRSD</name>
<evidence type="ECO:0000313" key="4">
    <source>
        <dbReference type="Proteomes" id="UP000001887"/>
    </source>
</evidence>
<protein>
    <submittedName>
        <fullName evidence="3">Chromosome partitioning ATPase-like protein</fullName>
    </submittedName>
</protein>
<reference evidence="3 4" key="1">
    <citation type="journal article" date="2009" name="Stand. Genomic Sci.">
        <title>Complete genome sequence of Pirellula staleyi type strain (ATCC 27377).</title>
        <authorList>
            <person name="Clum A."/>
            <person name="Tindall B.J."/>
            <person name="Sikorski J."/>
            <person name="Ivanova N."/>
            <person name="Mavrommatis K."/>
            <person name="Lucas S."/>
            <person name="Glavina del Rio T."/>
            <person name="Nolan M."/>
            <person name="Chen F."/>
            <person name="Tice H."/>
            <person name="Pitluck S."/>
            <person name="Cheng J.F."/>
            <person name="Chertkov O."/>
            <person name="Brettin T."/>
            <person name="Han C."/>
            <person name="Detter J.C."/>
            <person name="Kuske C."/>
            <person name="Bruce D."/>
            <person name="Goodwin L."/>
            <person name="Ovchinikova G."/>
            <person name="Pati A."/>
            <person name="Mikhailova N."/>
            <person name="Chen A."/>
            <person name="Palaniappan K."/>
            <person name="Land M."/>
            <person name="Hauser L."/>
            <person name="Chang Y.J."/>
            <person name="Jeffries C.D."/>
            <person name="Chain P."/>
            <person name="Rohde M."/>
            <person name="Goker M."/>
            <person name="Bristow J."/>
            <person name="Eisen J.A."/>
            <person name="Markowitz V."/>
            <person name="Hugenholtz P."/>
            <person name="Kyrpides N.C."/>
            <person name="Klenk H.P."/>
            <person name="Lapidus A."/>
        </authorList>
    </citation>
    <scope>NUCLEOTIDE SEQUENCE [LARGE SCALE GENOMIC DNA]</scope>
    <source>
        <strain evidence="4">ATCC 27377 / DSM 6068 / ICPB 4128</strain>
    </source>
</reference>
<dbReference type="PANTHER" id="PTHR43384:SF4">
    <property type="entry name" value="CELLULOSE BIOSYNTHESIS PROTEIN BCSQ-RELATED"/>
    <property type="match status" value="1"/>
</dbReference>
<dbReference type="HOGENOM" id="CLU_1029948_0_0_0"/>
<dbReference type="GO" id="GO:0016887">
    <property type="term" value="F:ATP hydrolysis activity"/>
    <property type="evidence" value="ECO:0007669"/>
    <property type="project" value="TreeGrafter"/>
</dbReference>
<gene>
    <name evidence="3" type="ordered locus">Psta_3557</name>
</gene>
<dbReference type="SUPFAM" id="SSF52540">
    <property type="entry name" value="P-loop containing nucleoside triphosphate hydrolases"/>
    <property type="match status" value="1"/>
</dbReference>
<dbReference type="Pfam" id="PF10609">
    <property type="entry name" value="ParA"/>
    <property type="match status" value="1"/>
</dbReference>